<comment type="caution">
    <text evidence="1">The sequence shown here is derived from an EMBL/GenBank/DDBJ whole genome shotgun (WGS) entry which is preliminary data.</text>
</comment>
<dbReference type="AlphaFoldDB" id="X0YLW8"/>
<name>X0YLW8_9ZZZZ</name>
<evidence type="ECO:0000313" key="1">
    <source>
        <dbReference type="EMBL" id="GAG57060.1"/>
    </source>
</evidence>
<dbReference type="EMBL" id="BART01002140">
    <property type="protein sequence ID" value="GAG57060.1"/>
    <property type="molecule type" value="Genomic_DNA"/>
</dbReference>
<protein>
    <submittedName>
        <fullName evidence="1">Uncharacterized protein</fullName>
    </submittedName>
</protein>
<reference evidence="1" key="1">
    <citation type="journal article" date="2014" name="Front. Microbiol.">
        <title>High frequency of phylogenetically diverse reductive dehalogenase-homologous genes in deep subseafloor sedimentary metagenomes.</title>
        <authorList>
            <person name="Kawai M."/>
            <person name="Futagami T."/>
            <person name="Toyoda A."/>
            <person name="Takaki Y."/>
            <person name="Nishi S."/>
            <person name="Hori S."/>
            <person name="Arai W."/>
            <person name="Tsubouchi T."/>
            <person name="Morono Y."/>
            <person name="Uchiyama I."/>
            <person name="Ito T."/>
            <person name="Fujiyama A."/>
            <person name="Inagaki F."/>
            <person name="Takami H."/>
        </authorList>
    </citation>
    <scope>NUCLEOTIDE SEQUENCE</scope>
    <source>
        <strain evidence="1">Expedition CK06-06</strain>
    </source>
</reference>
<sequence>MKKILIGAIILIFSFTITSPLFADDNKIDDKFDLAGTYQNISSDYAWGDVPGNAMWNYNIHVKVAKDTTKSKGTVHFSTDGVEVVGHVEDVKYGYDYSGWASYGQNLLATVGWANYNGQKYHFMFLYCEGYVWFALSETSYEFPWSIENVWPSGQRAFQTHSKKSDLDYYYKDIH</sequence>
<proteinExistence type="predicted"/>
<gene>
    <name evidence="1" type="ORF">S01H4_06785</name>
</gene>
<accession>X0YLW8</accession>
<organism evidence="1">
    <name type="scientific">marine sediment metagenome</name>
    <dbReference type="NCBI Taxonomy" id="412755"/>
    <lineage>
        <taxon>unclassified sequences</taxon>
        <taxon>metagenomes</taxon>
        <taxon>ecological metagenomes</taxon>
    </lineage>
</organism>